<keyword evidence="3" id="KW-1185">Reference proteome</keyword>
<evidence type="ECO:0000313" key="3">
    <source>
        <dbReference type="Proteomes" id="UP001224674"/>
    </source>
</evidence>
<organism evidence="2 3">
    <name type="scientific">Auritidibacter ignavus</name>
    <dbReference type="NCBI Taxonomy" id="678932"/>
    <lineage>
        <taxon>Bacteria</taxon>
        <taxon>Bacillati</taxon>
        <taxon>Actinomycetota</taxon>
        <taxon>Actinomycetes</taxon>
        <taxon>Micrococcales</taxon>
        <taxon>Micrococcaceae</taxon>
        <taxon>Auritidibacter</taxon>
    </lineage>
</organism>
<dbReference type="Gene3D" id="3.90.320.10">
    <property type="match status" value="1"/>
</dbReference>
<sequence length="288" mass="32961">MPNTLSTQLVHGMDAQEYHHTQALGSTSLRILSDPEITLKEAHYQLTTPSEPKPAYELGTLAHAHILEGTFDELVHRVDADNYRSKQAQQERDLARENGLIPLNNSEYDTVVQEVHAMADSVLSDPIAGPLVRDHEPELSLFWETDGVPLKARLDAWHQNTNTIVDLKTVRSARPNDFQKQISDLGYYIQARHYLNGALQLLTDETPDWYFVAIQKTPPYTVSVHLLDNNALLDAQMRIDYAIDRYKTAERTGWDHGYTKVFEQELTPWEAMRNETLDELQIELELTK</sequence>
<evidence type="ECO:0000259" key="1">
    <source>
        <dbReference type="Pfam" id="PF12684"/>
    </source>
</evidence>
<name>A0AAJ6AF53_9MICC</name>
<protein>
    <submittedName>
        <fullName evidence="2">PD-(D/E)XK nuclease-like domain-containing protein</fullName>
    </submittedName>
</protein>
<dbReference type="EMBL" id="CP122566">
    <property type="protein sequence ID" value="WGH92118.1"/>
    <property type="molecule type" value="Genomic_DNA"/>
</dbReference>
<reference evidence="2 3" key="1">
    <citation type="submission" date="2023-03" db="EMBL/GenBank/DDBJ databases">
        <title>Complete genome sequences of several Auritidibacter ignavus strains isolated from ear infections.</title>
        <authorList>
            <person name="Baehr T."/>
            <person name="Baumhoegger A.M."/>
        </authorList>
    </citation>
    <scope>NUCLEOTIDE SEQUENCE [LARGE SCALE GENOMIC DNA]</scope>
    <source>
        <strain evidence="2 3">BABAE-6</strain>
    </source>
</reference>
<evidence type="ECO:0000313" key="2">
    <source>
        <dbReference type="EMBL" id="WGH92118.1"/>
    </source>
</evidence>
<feature type="domain" description="Putative exodeoxyribonuclease 8 PDDEXK-like" evidence="1">
    <location>
        <begin position="45"/>
        <end position="250"/>
    </location>
</feature>
<proteinExistence type="predicted"/>
<gene>
    <name evidence="2" type="ORF">QDX21_07180</name>
</gene>
<accession>A0AAJ6AF53</accession>
<dbReference type="RefSeq" id="WP_279674363.1">
    <property type="nucleotide sequence ID" value="NZ_CP122566.1"/>
</dbReference>
<dbReference type="AlphaFoldDB" id="A0AAJ6AF53"/>
<dbReference type="InterPro" id="IPR011604">
    <property type="entry name" value="PDDEXK-like_dom_sf"/>
</dbReference>
<dbReference type="Pfam" id="PF12684">
    <property type="entry name" value="DUF3799"/>
    <property type="match status" value="1"/>
</dbReference>
<dbReference type="InterPro" id="IPR024432">
    <property type="entry name" value="Put_RecE_PDDEXK-like_dom"/>
</dbReference>
<dbReference type="Proteomes" id="UP001224674">
    <property type="component" value="Chromosome"/>
</dbReference>